<feature type="compositionally biased region" description="Low complexity" evidence="1">
    <location>
        <begin position="472"/>
        <end position="483"/>
    </location>
</feature>
<dbReference type="WBParaSite" id="HCON_00089960-00001">
    <property type="protein sequence ID" value="HCON_00089960-00001"/>
    <property type="gene ID" value="HCON_00089960"/>
</dbReference>
<accession>A0A7I5E9M5</accession>
<evidence type="ECO:0000313" key="3">
    <source>
        <dbReference type="WBParaSite" id="HCON_00089960-00001"/>
    </source>
</evidence>
<feature type="region of interest" description="Disordered" evidence="1">
    <location>
        <begin position="309"/>
        <end position="350"/>
    </location>
</feature>
<keyword evidence="2" id="KW-1185">Reference proteome</keyword>
<proteinExistence type="predicted"/>
<feature type="compositionally biased region" description="Low complexity" evidence="1">
    <location>
        <begin position="340"/>
        <end position="350"/>
    </location>
</feature>
<dbReference type="Proteomes" id="UP000025227">
    <property type="component" value="Unplaced"/>
</dbReference>
<feature type="compositionally biased region" description="Polar residues" evidence="1">
    <location>
        <begin position="448"/>
        <end position="468"/>
    </location>
</feature>
<evidence type="ECO:0000313" key="2">
    <source>
        <dbReference type="Proteomes" id="UP000025227"/>
    </source>
</evidence>
<feature type="region of interest" description="Disordered" evidence="1">
    <location>
        <begin position="448"/>
        <end position="483"/>
    </location>
</feature>
<reference evidence="3" key="1">
    <citation type="submission" date="2020-12" db="UniProtKB">
        <authorList>
            <consortium name="WormBaseParasite"/>
        </authorList>
    </citation>
    <scope>IDENTIFICATION</scope>
    <source>
        <strain evidence="3">MHco3</strain>
    </source>
</reference>
<dbReference type="AlphaFoldDB" id="A0A7I5E9M5"/>
<protein>
    <submittedName>
        <fullName evidence="3">Peptidase A1 domain-containing protein</fullName>
    </submittedName>
</protein>
<sequence length="652" mass="72736">RESVSDFFFNSFQPVHLDSISRPTPLTAPIPPANFVLLSTCCQFQGNMFHIALRLEIFFILSTSGIAAIVTSPCVDLSSRQEIRTVSADDRARLLAEYKHQRRVMGSRRFTLAIASSQLCDIVNRIDRALSPKRMPYWNARWDLRLSRPADSVIFSDDFFSNTRVRRDVKRKKMRESFPRGLTTHFRRLNINASLTSAIRANRAAQLLIILYHLGQWNADDDGCQACMTSSMAFCNLKKDECVSRLAVSANCSEFSTIDPCYASKCTDGICLPAPVTSLVDFRSTRTTIKKITARTLTAKTSHVISTSSSTSTATTTPTTTTIRTTTTTTTTTTPPPPTTTTTLLPSTTTTLDPYMDDMECIVIVDGGDDPLYDSDSDMMNTESWNSTQDIFVGTSSQLSGSISKAPEASTPADTSLKAFENASKLLDSPQDFYEISTHNVDHSGEITSSMTFSTEGDESSSVSTAATQIDAPTTPEPSTTASYRYDRPHFNPWFNTLVYPFNATLPFPTVYFSINVVTSSYRPRPRLQRSLKGVTVVSRGANLPKGYTHVIEALSLSDGHIIRVPDPIASGVGVEFFIIVLNNGRECDKKCLNRRRYTKCKRPTVRLSRYRSLTDPVVYYKTPRQAVEHLWRGAGYFRRRTQDPFVFTCFI</sequence>
<feature type="compositionally biased region" description="Low complexity" evidence="1">
    <location>
        <begin position="309"/>
        <end position="333"/>
    </location>
</feature>
<evidence type="ECO:0000256" key="1">
    <source>
        <dbReference type="SAM" id="MobiDB-lite"/>
    </source>
</evidence>
<organism evidence="2 3">
    <name type="scientific">Haemonchus contortus</name>
    <name type="common">Barber pole worm</name>
    <dbReference type="NCBI Taxonomy" id="6289"/>
    <lineage>
        <taxon>Eukaryota</taxon>
        <taxon>Metazoa</taxon>
        <taxon>Ecdysozoa</taxon>
        <taxon>Nematoda</taxon>
        <taxon>Chromadorea</taxon>
        <taxon>Rhabditida</taxon>
        <taxon>Rhabditina</taxon>
        <taxon>Rhabditomorpha</taxon>
        <taxon>Strongyloidea</taxon>
        <taxon>Trichostrongylidae</taxon>
        <taxon>Haemonchus</taxon>
    </lineage>
</organism>
<dbReference type="OrthoDB" id="5832915at2759"/>
<name>A0A7I5E9M5_HAECO</name>